<feature type="non-terminal residue" evidence="1">
    <location>
        <position position="60"/>
    </location>
</feature>
<evidence type="ECO:0000313" key="2">
    <source>
        <dbReference type="Proteomes" id="UP000018948"/>
    </source>
</evidence>
<reference evidence="1 2" key="1">
    <citation type="submission" date="2013-11" db="EMBL/GenBank/DDBJ databases">
        <title>The Genome Sequence of Phytophthora parasitica P10297.</title>
        <authorList>
            <consortium name="The Broad Institute Genomics Platform"/>
            <person name="Russ C."/>
            <person name="Tyler B."/>
            <person name="Panabieres F."/>
            <person name="Shan W."/>
            <person name="Tripathy S."/>
            <person name="Grunwald N."/>
            <person name="Machado M."/>
            <person name="Johnson C.S."/>
            <person name="Walker B."/>
            <person name="Young S.K."/>
            <person name="Zeng Q."/>
            <person name="Gargeya S."/>
            <person name="Fitzgerald M."/>
            <person name="Haas B."/>
            <person name="Abouelleil A."/>
            <person name="Allen A.W."/>
            <person name="Alvarado L."/>
            <person name="Arachchi H.M."/>
            <person name="Berlin A.M."/>
            <person name="Chapman S.B."/>
            <person name="Gainer-Dewar J."/>
            <person name="Goldberg J."/>
            <person name="Griggs A."/>
            <person name="Gujja S."/>
            <person name="Hansen M."/>
            <person name="Howarth C."/>
            <person name="Imamovic A."/>
            <person name="Ireland A."/>
            <person name="Larimer J."/>
            <person name="McCowan C."/>
            <person name="Murphy C."/>
            <person name="Pearson M."/>
            <person name="Poon T.W."/>
            <person name="Priest M."/>
            <person name="Roberts A."/>
            <person name="Saif S."/>
            <person name="Shea T."/>
            <person name="Sisk P."/>
            <person name="Sykes S."/>
            <person name="Wortman J."/>
            <person name="Nusbaum C."/>
            <person name="Birren B."/>
        </authorList>
    </citation>
    <scope>NUCLEOTIDE SEQUENCE [LARGE SCALE GENOMIC DNA]</scope>
    <source>
        <strain evidence="1 2">P10297</strain>
    </source>
</reference>
<sequence length="60" mass="7270">RSRSPLRSRSTRILQKRSPRPLRFTLTPPLLPRLRLRPPHTLLLLPRAVRMSRHMRRTRL</sequence>
<comment type="caution">
    <text evidence="1">The sequence shown here is derived from an EMBL/GenBank/DDBJ whole genome shotgun (WGS) entry which is preliminary data.</text>
</comment>
<evidence type="ECO:0000313" key="1">
    <source>
        <dbReference type="EMBL" id="ETP55377.1"/>
    </source>
</evidence>
<gene>
    <name evidence="1" type="ORF">F442_00068</name>
</gene>
<dbReference type="EMBL" id="ANIY01000025">
    <property type="protein sequence ID" value="ETP55377.1"/>
    <property type="molecule type" value="Genomic_DNA"/>
</dbReference>
<dbReference type="AlphaFoldDB" id="W3A6Z8"/>
<accession>W3A6Z8</accession>
<name>W3A6Z8_PHYNI</name>
<organism evidence="1 2">
    <name type="scientific">Phytophthora nicotianae P10297</name>
    <dbReference type="NCBI Taxonomy" id="1317064"/>
    <lineage>
        <taxon>Eukaryota</taxon>
        <taxon>Sar</taxon>
        <taxon>Stramenopiles</taxon>
        <taxon>Oomycota</taxon>
        <taxon>Peronosporomycetes</taxon>
        <taxon>Peronosporales</taxon>
        <taxon>Peronosporaceae</taxon>
        <taxon>Phytophthora</taxon>
    </lineage>
</organism>
<protein>
    <submittedName>
        <fullName evidence="1">Uncharacterized protein</fullName>
    </submittedName>
</protein>
<dbReference type="Proteomes" id="UP000018948">
    <property type="component" value="Unassembled WGS sequence"/>
</dbReference>
<proteinExistence type="predicted"/>
<feature type="non-terminal residue" evidence="1">
    <location>
        <position position="1"/>
    </location>
</feature>